<keyword evidence="2" id="KW-1185">Reference proteome</keyword>
<proteinExistence type="predicted"/>
<dbReference type="EMBL" id="JBFDAA010000012">
    <property type="protein sequence ID" value="KAL1123315.1"/>
    <property type="molecule type" value="Genomic_DNA"/>
</dbReference>
<gene>
    <name evidence="1" type="ORF">AAG570_002401</name>
</gene>
<sequence length="338" mass="38404">MVSAVRDSRFLPQGQAIRVKMSESLCRQLGGDLGAVAKRLEDAWNSGVTDGHTVKVGPRGTTECDHFINQIFHMVPNEYVKPLRDSLTKYRVSKPSKCLKPADKEFIRPRATISDLLFLISMKMAKIPGHRRTMGMSLGGNSPAERIPLGKVFPNFLKHKYKFHVVRDRKAMDAILEKEDAVVLKNKRSIEEFLVKYSGMMGNEPHTISKVETKLVSTQIEDDRDRSDSLVPSFDTLEYKRDRVTNGDPLKVVETPEESCPSPVPTDGLSPEFLAQFARYKKWKKTNDDDMVCKDDRCRPFKLVRAKPIRISPPTNVKPERHFVLRNRISSVKRPANA</sequence>
<evidence type="ECO:0000313" key="2">
    <source>
        <dbReference type="Proteomes" id="UP001558652"/>
    </source>
</evidence>
<dbReference type="Proteomes" id="UP001558652">
    <property type="component" value="Unassembled WGS sequence"/>
</dbReference>
<name>A0ABD0Y7F7_9HEMI</name>
<organism evidence="1 2">
    <name type="scientific">Ranatra chinensis</name>
    <dbReference type="NCBI Taxonomy" id="642074"/>
    <lineage>
        <taxon>Eukaryota</taxon>
        <taxon>Metazoa</taxon>
        <taxon>Ecdysozoa</taxon>
        <taxon>Arthropoda</taxon>
        <taxon>Hexapoda</taxon>
        <taxon>Insecta</taxon>
        <taxon>Pterygota</taxon>
        <taxon>Neoptera</taxon>
        <taxon>Paraneoptera</taxon>
        <taxon>Hemiptera</taxon>
        <taxon>Heteroptera</taxon>
        <taxon>Panheteroptera</taxon>
        <taxon>Nepomorpha</taxon>
        <taxon>Nepidae</taxon>
        <taxon>Ranatrinae</taxon>
        <taxon>Ranatra</taxon>
    </lineage>
</organism>
<reference evidence="1 2" key="1">
    <citation type="submission" date="2024-07" db="EMBL/GenBank/DDBJ databases">
        <title>Chromosome-level genome assembly of the water stick insect Ranatra chinensis (Heteroptera: Nepidae).</title>
        <authorList>
            <person name="Liu X."/>
        </authorList>
    </citation>
    <scope>NUCLEOTIDE SEQUENCE [LARGE SCALE GENOMIC DNA]</scope>
    <source>
        <strain evidence="1">Cailab_2021Rc</strain>
        <tissue evidence="1">Muscle</tissue>
    </source>
</reference>
<comment type="caution">
    <text evidence="1">The sequence shown here is derived from an EMBL/GenBank/DDBJ whole genome shotgun (WGS) entry which is preliminary data.</text>
</comment>
<evidence type="ECO:0000313" key="1">
    <source>
        <dbReference type="EMBL" id="KAL1123315.1"/>
    </source>
</evidence>
<accession>A0ABD0Y7F7</accession>
<dbReference type="AlphaFoldDB" id="A0ABD0Y7F7"/>
<protein>
    <submittedName>
        <fullName evidence="1">Uncharacterized protein</fullName>
    </submittedName>
</protein>